<dbReference type="PANTHER" id="PTHR33164">
    <property type="entry name" value="TRANSCRIPTIONAL REGULATOR, MARR FAMILY"/>
    <property type="match status" value="1"/>
</dbReference>
<reference evidence="1 2" key="1">
    <citation type="submission" date="2019-10" db="EMBL/GenBank/DDBJ databases">
        <title>Nonomuraea sp. nov., isolated from Phyllanthus amarus.</title>
        <authorList>
            <person name="Klykleung N."/>
            <person name="Tanasupawat S."/>
        </authorList>
    </citation>
    <scope>NUCLEOTIDE SEQUENCE [LARGE SCALE GENOMIC DNA]</scope>
    <source>
        <strain evidence="1 2">PA1-10</strain>
    </source>
</reference>
<dbReference type="AlphaFoldDB" id="A0A5C4W222"/>
<dbReference type="OrthoDB" id="3694026at2"/>
<keyword evidence="2" id="KW-1185">Reference proteome</keyword>
<dbReference type="GO" id="GO:0003700">
    <property type="term" value="F:DNA-binding transcription factor activity"/>
    <property type="evidence" value="ECO:0007669"/>
    <property type="project" value="InterPro"/>
</dbReference>
<dbReference type="Proteomes" id="UP000312512">
    <property type="component" value="Unassembled WGS sequence"/>
</dbReference>
<accession>A0A5C4W222</accession>
<dbReference type="InterPro" id="IPR000835">
    <property type="entry name" value="HTH_MarR-typ"/>
</dbReference>
<name>A0A5C4W222_9ACTN</name>
<dbReference type="Gene3D" id="1.10.10.10">
    <property type="entry name" value="Winged helix-like DNA-binding domain superfamily/Winged helix DNA-binding domain"/>
    <property type="match status" value="1"/>
</dbReference>
<dbReference type="Pfam" id="PF12802">
    <property type="entry name" value="MarR_2"/>
    <property type="match status" value="1"/>
</dbReference>
<dbReference type="PANTHER" id="PTHR33164:SF106">
    <property type="entry name" value="TRANSCRIPTIONAL REGULATORY PROTEIN"/>
    <property type="match status" value="1"/>
</dbReference>
<dbReference type="InterPro" id="IPR039422">
    <property type="entry name" value="MarR/SlyA-like"/>
</dbReference>
<dbReference type="GO" id="GO:0006950">
    <property type="term" value="P:response to stress"/>
    <property type="evidence" value="ECO:0007669"/>
    <property type="project" value="TreeGrafter"/>
</dbReference>
<dbReference type="InterPro" id="IPR036388">
    <property type="entry name" value="WH-like_DNA-bd_sf"/>
</dbReference>
<protein>
    <submittedName>
        <fullName evidence="1">MarR family transcriptional regulator</fullName>
    </submittedName>
</protein>
<dbReference type="SMART" id="SM00347">
    <property type="entry name" value="HTH_MARR"/>
    <property type="match status" value="1"/>
</dbReference>
<gene>
    <name evidence="1" type="ORF">FH608_033575</name>
</gene>
<organism evidence="1 2">
    <name type="scientific">Nonomuraea phyllanthi</name>
    <dbReference type="NCBI Taxonomy" id="2219224"/>
    <lineage>
        <taxon>Bacteria</taxon>
        <taxon>Bacillati</taxon>
        <taxon>Actinomycetota</taxon>
        <taxon>Actinomycetes</taxon>
        <taxon>Streptosporangiales</taxon>
        <taxon>Streptosporangiaceae</taxon>
        <taxon>Nonomuraea</taxon>
    </lineage>
</organism>
<dbReference type="InterPro" id="IPR036390">
    <property type="entry name" value="WH_DNA-bd_sf"/>
</dbReference>
<dbReference type="RefSeq" id="WP_139634382.1">
    <property type="nucleotide sequence ID" value="NZ_VDLX02000014.1"/>
</dbReference>
<dbReference type="EMBL" id="VDLX02000014">
    <property type="protein sequence ID" value="KAB8190973.1"/>
    <property type="molecule type" value="Genomic_DNA"/>
</dbReference>
<evidence type="ECO:0000313" key="1">
    <source>
        <dbReference type="EMBL" id="KAB8190973.1"/>
    </source>
</evidence>
<proteinExistence type="predicted"/>
<comment type="caution">
    <text evidence="1">The sequence shown here is derived from an EMBL/GenBank/DDBJ whole genome shotgun (WGS) entry which is preliminary data.</text>
</comment>
<evidence type="ECO:0000313" key="2">
    <source>
        <dbReference type="Proteomes" id="UP000312512"/>
    </source>
</evidence>
<dbReference type="SUPFAM" id="SSF46785">
    <property type="entry name" value="Winged helix' DNA-binding domain"/>
    <property type="match status" value="1"/>
</dbReference>
<sequence length="154" mass="16475">MTDQTESGYAIGQAIREVLRDSPDVHRALARRLGIGVTDVLALDHVTFSPTPLGVVELGHLLGIRSASATVLVERLVDTGHLVKVPHGQDRRRLALHPTEHARAEVTAALAPLVAELRGITDALDAPTAAAVLAFLQQVRDALARFAHQPQPSD</sequence>